<evidence type="ECO:0000256" key="9">
    <source>
        <dbReference type="ARBA" id="ARBA00022692"/>
    </source>
</evidence>
<evidence type="ECO:0000256" key="11">
    <source>
        <dbReference type="ARBA" id="ARBA00023136"/>
    </source>
</evidence>
<evidence type="ECO:0000256" key="12">
    <source>
        <dbReference type="SAM" id="Phobius"/>
    </source>
</evidence>
<feature type="transmembrane region" description="Helical" evidence="12">
    <location>
        <begin position="534"/>
        <end position="551"/>
    </location>
</feature>
<dbReference type="SUPFAM" id="SSF53448">
    <property type="entry name" value="Nucleotide-diphospho-sugar transferases"/>
    <property type="match status" value="1"/>
</dbReference>
<dbReference type="InterPro" id="IPR001173">
    <property type="entry name" value="Glyco_trans_2-like"/>
</dbReference>
<feature type="domain" description="Glycosyltransferase 2-like" evidence="13">
    <location>
        <begin position="119"/>
        <end position="301"/>
    </location>
</feature>
<reference evidence="14 15" key="1">
    <citation type="journal article" date="2011" name="J. Bacteriol.">
        <title>Genome sequence of 'Pedosphaera parvula' Ellin514, an aerobic Verrucomicrobial isolate from pasture soil.</title>
        <authorList>
            <person name="Kant R."/>
            <person name="van Passel M.W."/>
            <person name="Sangwan P."/>
            <person name="Palva A."/>
            <person name="Lucas S."/>
            <person name="Copeland A."/>
            <person name="Lapidus A."/>
            <person name="Glavina Del Rio T."/>
            <person name="Dalin E."/>
            <person name="Tice H."/>
            <person name="Bruce D."/>
            <person name="Goodwin L."/>
            <person name="Pitluck S."/>
            <person name="Chertkov O."/>
            <person name="Larimer F.W."/>
            <person name="Land M.L."/>
            <person name="Hauser L."/>
            <person name="Brettin T.S."/>
            <person name="Detter J.C."/>
            <person name="Han S."/>
            <person name="de Vos W.M."/>
            <person name="Janssen P.H."/>
            <person name="Smidt H."/>
        </authorList>
    </citation>
    <scope>NUCLEOTIDE SEQUENCE [LARGE SCALE GENOMIC DNA]</scope>
    <source>
        <strain evidence="14 15">Ellin514</strain>
    </source>
</reference>
<comment type="subcellular location">
    <subcellularLocation>
        <location evidence="1">Cell inner membrane</location>
        <topology evidence="1">Multi-pass membrane protein</topology>
    </subcellularLocation>
</comment>
<gene>
    <name evidence="14" type="ORF">Cflav_PD2541</name>
</gene>
<evidence type="ECO:0000256" key="7">
    <source>
        <dbReference type="ARBA" id="ARBA00022676"/>
    </source>
</evidence>
<keyword evidence="10 12" id="KW-1133">Transmembrane helix</keyword>
<comment type="pathway">
    <text evidence="2">Glycan metabolism; osmoregulated periplasmic glucan (OPG) biosynthesis.</text>
</comment>
<organism evidence="14 15">
    <name type="scientific">Pedosphaera parvula (strain Ellin514)</name>
    <dbReference type="NCBI Taxonomy" id="320771"/>
    <lineage>
        <taxon>Bacteria</taxon>
        <taxon>Pseudomonadati</taxon>
        <taxon>Verrucomicrobiota</taxon>
        <taxon>Pedosphaerae</taxon>
        <taxon>Pedosphaerales</taxon>
        <taxon>Pedosphaeraceae</taxon>
        <taxon>Pedosphaera</taxon>
    </lineage>
</organism>
<feature type="transmembrane region" description="Helical" evidence="12">
    <location>
        <begin position="439"/>
        <end position="463"/>
    </location>
</feature>
<evidence type="ECO:0000313" key="15">
    <source>
        <dbReference type="Proteomes" id="UP000003688"/>
    </source>
</evidence>
<dbReference type="PANTHER" id="PTHR43867:SF5">
    <property type="entry name" value="GLUCANS BIOSYNTHESIS GLUCOSYLTRANSFERASE H"/>
    <property type="match status" value="1"/>
</dbReference>
<evidence type="ECO:0000259" key="13">
    <source>
        <dbReference type="Pfam" id="PF00535"/>
    </source>
</evidence>
<dbReference type="GO" id="GO:0016758">
    <property type="term" value="F:hexosyltransferase activity"/>
    <property type="evidence" value="ECO:0007669"/>
    <property type="project" value="TreeGrafter"/>
</dbReference>
<feature type="transmembrane region" description="Helical" evidence="12">
    <location>
        <begin position="391"/>
        <end position="411"/>
    </location>
</feature>
<feature type="transmembrane region" description="Helical" evidence="12">
    <location>
        <begin position="69"/>
        <end position="92"/>
    </location>
</feature>
<evidence type="ECO:0000256" key="1">
    <source>
        <dbReference type="ARBA" id="ARBA00004429"/>
    </source>
</evidence>
<dbReference type="GO" id="GO:0005886">
    <property type="term" value="C:plasma membrane"/>
    <property type="evidence" value="ECO:0007669"/>
    <property type="project" value="UniProtKB-SubCell"/>
</dbReference>
<comment type="similarity">
    <text evidence="3">Belongs to the glycosyltransferase 2 family. OpgH subfamily.</text>
</comment>
<name>B9XK82_PEDPL</name>
<evidence type="ECO:0000313" key="14">
    <source>
        <dbReference type="EMBL" id="EEF59720.1"/>
    </source>
</evidence>
<keyword evidence="8 14" id="KW-0808">Transferase</keyword>
<accession>B9XK82</accession>
<keyword evidence="15" id="KW-1185">Reference proteome</keyword>
<dbReference type="OrthoDB" id="9775281at2"/>
<dbReference type="STRING" id="320771.Cflav_PD2541"/>
<dbReference type="CDD" id="cd04191">
    <property type="entry name" value="Glucan_BSP_MdoH"/>
    <property type="match status" value="1"/>
</dbReference>
<evidence type="ECO:0000256" key="3">
    <source>
        <dbReference type="ARBA" id="ARBA00009337"/>
    </source>
</evidence>
<feature type="transmembrane region" description="Helical" evidence="12">
    <location>
        <begin position="557"/>
        <end position="575"/>
    </location>
</feature>
<dbReference type="Proteomes" id="UP000003688">
    <property type="component" value="Unassembled WGS sequence"/>
</dbReference>
<evidence type="ECO:0000256" key="4">
    <source>
        <dbReference type="ARBA" id="ARBA00020585"/>
    </source>
</evidence>
<feature type="transmembrane region" description="Helical" evidence="12">
    <location>
        <begin position="470"/>
        <end position="490"/>
    </location>
</feature>
<evidence type="ECO:0000256" key="10">
    <source>
        <dbReference type="ARBA" id="ARBA00022989"/>
    </source>
</evidence>
<dbReference type="AlphaFoldDB" id="B9XK82"/>
<dbReference type="NCBIfam" id="NF003962">
    <property type="entry name" value="PRK05454.2-5"/>
    <property type="match status" value="1"/>
</dbReference>
<keyword evidence="6" id="KW-0997">Cell inner membrane</keyword>
<evidence type="ECO:0000256" key="6">
    <source>
        <dbReference type="ARBA" id="ARBA00022519"/>
    </source>
</evidence>
<feature type="transmembrane region" description="Helical" evidence="12">
    <location>
        <begin position="34"/>
        <end position="57"/>
    </location>
</feature>
<sequence length="725" mass="82648">MSTVVQEPATLQSAKHAPSPKLVRMRPARRGLRVFLFYSSAVLMTGVVSLLFADLLWRTGWTTSKTILLGLFILLFFFAAIGCVHAVVGFMLRRVEDNHRITRLNDYSGQSIDGTSTAIIFPIYNEEVLRVYEGLRTTYESLEKTGELGKFDFFILSDSRSPDKWVEEERRWFDVIKELGALGRIYYRRRVSNEGKKSGNVRDFLNTWGRRYRYFIVCDADSVMRGQTIVDLVKMMEVNQGVGLIQTVPALVNAESLFGRIQQFANRFYAPIFITGLNYWSQGFGNYWGHNAIIRTEPFMQYCDLPQLPGHRPFGGHILSHDFVEAALLLKEKWQVWLAYDLEGSYEEAPQGLIENAQRDRRWCQGNLQHGMLLFARGLHDTSRLHLIQGIFGYLSGPLWFLFLVIFNWIWAFQKFSGLSSITVHSWTSYLNLSGSSHAFLVFMICMGVIFLPKVLALLDIILDPQRQEAYGGVPRVAASIVVETIFSALHAPLQMLWHTRFVITILMGMGVNWGEQNRNADGTAWMFAIQRHWGHTLTGLIWGGLIWWLAPSMFGWFVPVFAGMVLSIPLSVLTSRSKWGVRARNLGLFLTPEETHPPVELDTLRVRMATMSALSDHSIQTSDNGLTEAVLDPYVNAIHVSLLREKKLNPEYAEALAKLGTGSPEVRVLAEKLLAEGPEALKRDEKVLVMSDADMMSWLHRQVWLRSSEMLAPWWRTAIRQQAR</sequence>
<dbReference type="PANTHER" id="PTHR43867">
    <property type="entry name" value="CELLULOSE SYNTHASE CATALYTIC SUBUNIT A [UDP-FORMING]"/>
    <property type="match status" value="1"/>
</dbReference>
<keyword evidence="9 12" id="KW-0812">Transmembrane</keyword>
<evidence type="ECO:0000256" key="2">
    <source>
        <dbReference type="ARBA" id="ARBA00005001"/>
    </source>
</evidence>
<feature type="transmembrane region" description="Helical" evidence="12">
    <location>
        <begin position="496"/>
        <end position="514"/>
    </location>
</feature>
<evidence type="ECO:0000256" key="5">
    <source>
        <dbReference type="ARBA" id="ARBA00022475"/>
    </source>
</evidence>
<dbReference type="EMBL" id="ABOX02000024">
    <property type="protein sequence ID" value="EEF59720.1"/>
    <property type="molecule type" value="Genomic_DNA"/>
</dbReference>
<dbReference type="InterPro" id="IPR029044">
    <property type="entry name" value="Nucleotide-diphossugar_trans"/>
</dbReference>
<dbReference type="InterPro" id="IPR050321">
    <property type="entry name" value="Glycosyltr_2/OpgH_subfam"/>
</dbReference>
<dbReference type="NCBIfam" id="NF003958">
    <property type="entry name" value="PRK05454.2-1"/>
    <property type="match status" value="1"/>
</dbReference>
<keyword evidence="5" id="KW-1003">Cell membrane</keyword>
<comment type="caution">
    <text evidence="14">The sequence shown here is derived from an EMBL/GenBank/DDBJ whole genome shotgun (WGS) entry which is preliminary data.</text>
</comment>
<evidence type="ECO:0000256" key="8">
    <source>
        <dbReference type="ARBA" id="ARBA00022679"/>
    </source>
</evidence>
<dbReference type="Pfam" id="PF00535">
    <property type="entry name" value="Glycos_transf_2"/>
    <property type="match status" value="1"/>
</dbReference>
<dbReference type="RefSeq" id="WP_007416225.1">
    <property type="nucleotide sequence ID" value="NZ_ABOX02000024.1"/>
</dbReference>
<protein>
    <recommendedName>
        <fullName evidence="4">Glucans biosynthesis glucosyltransferase H</fullName>
    </recommendedName>
</protein>
<keyword evidence="11 12" id="KW-0472">Membrane</keyword>
<proteinExistence type="inferred from homology"/>
<keyword evidence="7" id="KW-0328">Glycosyltransferase</keyword>
<dbReference type="Gene3D" id="3.90.550.10">
    <property type="entry name" value="Spore Coat Polysaccharide Biosynthesis Protein SpsA, Chain A"/>
    <property type="match status" value="1"/>
</dbReference>